<dbReference type="SUPFAM" id="SSF46579">
    <property type="entry name" value="Prefoldin"/>
    <property type="match status" value="1"/>
</dbReference>
<dbReference type="InterPro" id="IPR002777">
    <property type="entry name" value="PFD_beta-like"/>
</dbReference>
<dbReference type="CDD" id="cd23164">
    <property type="entry name" value="Prefoldin_1"/>
    <property type="match status" value="1"/>
</dbReference>
<dbReference type="PANTHER" id="PTHR20903">
    <property type="entry name" value="PREFOLDIN SUBUNIT 1-RELATED"/>
    <property type="match status" value="1"/>
</dbReference>
<organism evidence="5">
    <name type="scientific">Alona affinis</name>
    <dbReference type="NCBI Taxonomy" id="381656"/>
    <lineage>
        <taxon>Eukaryota</taxon>
        <taxon>Metazoa</taxon>
        <taxon>Ecdysozoa</taxon>
        <taxon>Arthropoda</taxon>
        <taxon>Crustacea</taxon>
        <taxon>Branchiopoda</taxon>
        <taxon>Diplostraca</taxon>
        <taxon>Cladocera</taxon>
        <taxon>Anomopoda</taxon>
        <taxon>Chydoridae</taxon>
        <taxon>Alona</taxon>
    </lineage>
</organism>
<name>A0A9N6ZDV2_9CRUS</name>
<comment type="subunit">
    <text evidence="2">Heterohexamer of two PFD-alpha type and four PFD-beta type subunits.</text>
</comment>
<evidence type="ECO:0000256" key="3">
    <source>
        <dbReference type="ARBA" id="ARBA00023186"/>
    </source>
</evidence>
<gene>
    <name evidence="5" type="primary">EOG090X0LK7</name>
</gene>
<protein>
    <submittedName>
        <fullName evidence="5">EOG090X0LK7</fullName>
    </submittedName>
</protein>
<evidence type="ECO:0000313" key="5">
    <source>
        <dbReference type="EMBL" id="CAG4635224.1"/>
    </source>
</evidence>
<dbReference type="PANTHER" id="PTHR20903:SF0">
    <property type="entry name" value="PREFOLDIN SUBUNIT 1"/>
    <property type="match status" value="1"/>
</dbReference>
<reference evidence="5" key="1">
    <citation type="submission" date="2021-04" db="EMBL/GenBank/DDBJ databases">
        <authorList>
            <person name="Cornetti L."/>
        </authorList>
    </citation>
    <scope>NUCLEOTIDE SEQUENCE</scope>
</reference>
<keyword evidence="4" id="KW-0175">Coiled coil</keyword>
<dbReference type="GO" id="GO:0005737">
    <property type="term" value="C:cytoplasm"/>
    <property type="evidence" value="ECO:0007669"/>
    <property type="project" value="TreeGrafter"/>
</dbReference>
<dbReference type="EMBL" id="OC978569">
    <property type="protein sequence ID" value="CAG4635224.1"/>
    <property type="molecule type" value="Genomic_DNA"/>
</dbReference>
<sequence length="109" mass="12625">MVETSQKLKLADMQIETLKRNMIHAQLTDKEISQLPAETKTYESVGRMFILKDCTETRKNLENKVKTCEEKIKTLEGSKGYLERSLKESENNIREMIQQRKDAMAGESN</sequence>
<feature type="coiled-coil region" evidence="4">
    <location>
        <begin position="51"/>
        <end position="106"/>
    </location>
</feature>
<dbReference type="Gene3D" id="1.10.287.370">
    <property type="match status" value="1"/>
</dbReference>
<dbReference type="AlphaFoldDB" id="A0A9N6ZDV2"/>
<dbReference type="GO" id="GO:0044183">
    <property type="term" value="F:protein folding chaperone"/>
    <property type="evidence" value="ECO:0007669"/>
    <property type="project" value="TreeGrafter"/>
</dbReference>
<evidence type="ECO:0000256" key="2">
    <source>
        <dbReference type="ARBA" id="ARBA00011695"/>
    </source>
</evidence>
<dbReference type="Pfam" id="PF01920">
    <property type="entry name" value="Prefoldin_2"/>
    <property type="match status" value="1"/>
</dbReference>
<evidence type="ECO:0000256" key="4">
    <source>
        <dbReference type="SAM" id="Coils"/>
    </source>
</evidence>
<comment type="similarity">
    <text evidence="1">Belongs to the prefoldin subunit beta family.</text>
</comment>
<dbReference type="InterPro" id="IPR009053">
    <property type="entry name" value="Prefoldin"/>
</dbReference>
<dbReference type="GO" id="GO:0051082">
    <property type="term" value="F:unfolded protein binding"/>
    <property type="evidence" value="ECO:0007669"/>
    <property type="project" value="InterPro"/>
</dbReference>
<accession>A0A9N6ZDV2</accession>
<evidence type="ECO:0000256" key="1">
    <source>
        <dbReference type="ARBA" id="ARBA00008045"/>
    </source>
</evidence>
<dbReference type="GO" id="GO:0016272">
    <property type="term" value="C:prefoldin complex"/>
    <property type="evidence" value="ECO:0007669"/>
    <property type="project" value="InterPro"/>
</dbReference>
<proteinExistence type="inferred from homology"/>
<keyword evidence="3" id="KW-0143">Chaperone</keyword>